<dbReference type="EMBL" id="JACHFK010000022">
    <property type="protein sequence ID" value="MBB5379171.1"/>
    <property type="molecule type" value="Genomic_DNA"/>
</dbReference>
<reference evidence="3" key="1">
    <citation type="journal article" date="2014" name="Int. J. Syst. Evol. Microbiol.">
        <title>Complete genome of a new Firmicutes species belonging to the dominant human colonic microbiota ('Ruminococcus bicirculans') reveals two chromosomes and a selective capacity to utilize plant glucans.</title>
        <authorList>
            <consortium name="NISC Comparative Sequencing Program"/>
            <person name="Wegmann U."/>
            <person name="Louis P."/>
            <person name="Goesmann A."/>
            <person name="Henrissat B."/>
            <person name="Duncan S.H."/>
            <person name="Flint H.J."/>
        </authorList>
    </citation>
    <scope>NUCLEOTIDE SEQUENCE</scope>
    <source>
        <strain evidence="3">CGMCC 1.18437</strain>
    </source>
</reference>
<comment type="function">
    <text evidence="2">Antitoxin component of a type II toxin-antitoxin (TA) system.</text>
</comment>
<protein>
    <recommendedName>
        <fullName evidence="2">Antitoxin</fullName>
    </recommendedName>
</protein>
<reference evidence="3" key="4">
    <citation type="submission" date="2024-05" db="EMBL/GenBank/DDBJ databases">
        <authorList>
            <person name="Sun Q."/>
            <person name="Zhou Y."/>
        </authorList>
    </citation>
    <scope>NUCLEOTIDE SEQUENCE</scope>
    <source>
        <strain evidence="3">CGMCC 1.18437</strain>
    </source>
</reference>
<evidence type="ECO:0000313" key="3">
    <source>
        <dbReference type="EMBL" id="GHF64677.1"/>
    </source>
</evidence>
<evidence type="ECO:0000256" key="1">
    <source>
        <dbReference type="ARBA" id="ARBA00009981"/>
    </source>
</evidence>
<dbReference type="Proteomes" id="UP000619376">
    <property type="component" value="Unassembled WGS sequence"/>
</dbReference>
<dbReference type="EMBL" id="BNAJ01000021">
    <property type="protein sequence ID" value="GHF64677.1"/>
    <property type="molecule type" value="Genomic_DNA"/>
</dbReference>
<comment type="caution">
    <text evidence="4">The sequence shown here is derived from an EMBL/GenBank/DDBJ whole genome shotgun (WGS) entry which is preliminary data.</text>
</comment>
<evidence type="ECO:0000313" key="4">
    <source>
        <dbReference type="EMBL" id="MBB5379171.1"/>
    </source>
</evidence>
<dbReference type="Proteomes" id="UP000539473">
    <property type="component" value="Unassembled WGS sequence"/>
</dbReference>
<organism evidence="4 5">
    <name type="scientific">Deinococcus metalli</name>
    <dbReference type="NCBI Taxonomy" id="1141878"/>
    <lineage>
        <taxon>Bacteria</taxon>
        <taxon>Thermotogati</taxon>
        <taxon>Deinococcota</taxon>
        <taxon>Deinococci</taxon>
        <taxon>Deinococcales</taxon>
        <taxon>Deinococcaceae</taxon>
        <taxon>Deinococcus</taxon>
    </lineage>
</organism>
<dbReference type="InterPro" id="IPR006442">
    <property type="entry name" value="Antitoxin_Phd/YefM"/>
</dbReference>
<sequence>MKSWNLNEAKTHLSSLVDAAARGEEIVITRYGHPLARLGPAAPPQERPLGFYPIAFTSDLTEPADADTVRDFEEA</sequence>
<reference evidence="4 5" key="3">
    <citation type="submission" date="2020-08" db="EMBL/GenBank/DDBJ databases">
        <title>Genomic Encyclopedia of Type Strains, Phase IV (KMG-IV): sequencing the most valuable type-strain genomes for metagenomic binning, comparative biology and taxonomic classification.</title>
        <authorList>
            <person name="Goeker M."/>
        </authorList>
    </citation>
    <scope>NUCLEOTIDE SEQUENCE [LARGE SCALE GENOMIC DNA]</scope>
    <source>
        <strain evidence="4 5">DSM 27521</strain>
    </source>
</reference>
<dbReference type="Gene3D" id="3.40.1620.10">
    <property type="entry name" value="YefM-like domain"/>
    <property type="match status" value="1"/>
</dbReference>
<proteinExistence type="inferred from homology"/>
<gene>
    <name evidence="3" type="ORF">GCM10017781_45680</name>
    <name evidence="4" type="ORF">HNQ07_004686</name>
</gene>
<evidence type="ECO:0000313" key="6">
    <source>
        <dbReference type="Proteomes" id="UP000619376"/>
    </source>
</evidence>
<reference evidence="6" key="2">
    <citation type="journal article" date="2019" name="Int. J. Syst. Evol. Microbiol.">
        <title>The Global Catalogue of Microorganisms (GCM) 10K type strain sequencing project: providing services to taxonomists for standard genome sequencing and annotation.</title>
        <authorList>
            <consortium name="The Broad Institute Genomics Platform"/>
            <consortium name="The Broad Institute Genome Sequencing Center for Infectious Disease"/>
            <person name="Wu L."/>
            <person name="Ma J."/>
        </authorList>
    </citation>
    <scope>NUCLEOTIDE SEQUENCE [LARGE SCALE GENOMIC DNA]</scope>
    <source>
        <strain evidence="6">CGMCC 1.18437</strain>
    </source>
</reference>
<dbReference type="RefSeq" id="WP_184116266.1">
    <property type="nucleotide sequence ID" value="NZ_BNAJ01000021.1"/>
</dbReference>
<dbReference type="SUPFAM" id="SSF143120">
    <property type="entry name" value="YefM-like"/>
    <property type="match status" value="1"/>
</dbReference>
<comment type="similarity">
    <text evidence="1 2">Belongs to the phD/YefM antitoxin family.</text>
</comment>
<name>A0A7W8KLF8_9DEIO</name>
<evidence type="ECO:0000256" key="2">
    <source>
        <dbReference type="RuleBase" id="RU362080"/>
    </source>
</evidence>
<evidence type="ECO:0000313" key="5">
    <source>
        <dbReference type="Proteomes" id="UP000539473"/>
    </source>
</evidence>
<dbReference type="Pfam" id="PF02604">
    <property type="entry name" value="PhdYeFM_antitox"/>
    <property type="match status" value="1"/>
</dbReference>
<keyword evidence="6" id="KW-1185">Reference proteome</keyword>
<dbReference type="InterPro" id="IPR036165">
    <property type="entry name" value="YefM-like_sf"/>
</dbReference>
<dbReference type="AlphaFoldDB" id="A0A7W8KLF8"/>
<dbReference type="NCBIfam" id="TIGR01552">
    <property type="entry name" value="phd_fam"/>
    <property type="match status" value="1"/>
</dbReference>
<accession>A0A7W8KLF8</accession>